<keyword evidence="2 7" id="KW-0732">Signal</keyword>
<keyword evidence="6 7" id="KW-0378">Hydrolase</keyword>
<dbReference type="InterPro" id="IPR000001">
    <property type="entry name" value="Kringle"/>
</dbReference>
<dbReference type="GO" id="GO:0006508">
    <property type="term" value="P:proteolysis"/>
    <property type="evidence" value="ECO:0007669"/>
    <property type="project" value="UniProtKB-KW"/>
</dbReference>
<dbReference type="AlphaFoldDB" id="A0AAV2IK04"/>
<dbReference type="SMART" id="SM00235">
    <property type="entry name" value="ZnMc"/>
    <property type="match status" value="1"/>
</dbReference>
<dbReference type="PROSITE" id="PS51864">
    <property type="entry name" value="ASTACIN"/>
    <property type="match status" value="1"/>
</dbReference>
<feature type="signal peptide" evidence="7">
    <location>
        <begin position="1"/>
        <end position="19"/>
    </location>
</feature>
<dbReference type="InterPro" id="IPR006026">
    <property type="entry name" value="Peptidase_Metallo"/>
</dbReference>
<dbReference type="CDD" id="cd00037">
    <property type="entry name" value="CLECT"/>
    <property type="match status" value="1"/>
</dbReference>
<feature type="binding site" evidence="6">
    <location>
        <position position="189"/>
    </location>
    <ligand>
        <name>Zn(2+)</name>
        <dbReference type="ChEBI" id="CHEBI:29105"/>
        <note>catalytic</note>
    </ligand>
</feature>
<evidence type="ECO:0000313" key="12">
    <source>
        <dbReference type="EMBL" id="CAL1547418.1"/>
    </source>
</evidence>
<evidence type="ECO:0000313" key="13">
    <source>
        <dbReference type="Proteomes" id="UP001497497"/>
    </source>
</evidence>
<evidence type="ECO:0000256" key="4">
    <source>
        <dbReference type="PROSITE-ProRule" id="PRU00121"/>
    </source>
</evidence>
<dbReference type="SUPFAM" id="SSF49854">
    <property type="entry name" value="Spermadhesin, CUB domain"/>
    <property type="match status" value="1"/>
</dbReference>
<evidence type="ECO:0000259" key="9">
    <source>
        <dbReference type="PROSITE" id="PS50070"/>
    </source>
</evidence>
<dbReference type="GO" id="GO:0008270">
    <property type="term" value="F:zinc ion binding"/>
    <property type="evidence" value="ECO:0007669"/>
    <property type="project" value="UniProtKB-UniRule"/>
</dbReference>
<dbReference type="InterPro" id="IPR001506">
    <property type="entry name" value="Peptidase_M12A"/>
</dbReference>
<dbReference type="EC" id="3.4.24.-" evidence="7"/>
<dbReference type="InterPro" id="IPR024079">
    <property type="entry name" value="MetalloPept_cat_dom_sf"/>
</dbReference>
<keyword evidence="13" id="KW-1185">Reference proteome</keyword>
<organism evidence="12 13">
    <name type="scientific">Lymnaea stagnalis</name>
    <name type="common">Great pond snail</name>
    <name type="synonym">Helix stagnalis</name>
    <dbReference type="NCBI Taxonomy" id="6523"/>
    <lineage>
        <taxon>Eukaryota</taxon>
        <taxon>Metazoa</taxon>
        <taxon>Spiralia</taxon>
        <taxon>Lophotrochozoa</taxon>
        <taxon>Mollusca</taxon>
        <taxon>Gastropoda</taxon>
        <taxon>Heterobranchia</taxon>
        <taxon>Euthyneura</taxon>
        <taxon>Panpulmonata</taxon>
        <taxon>Hygrophila</taxon>
        <taxon>Lymnaeoidea</taxon>
        <taxon>Lymnaeidae</taxon>
        <taxon>Lymnaea</taxon>
    </lineage>
</organism>
<dbReference type="InterPro" id="IPR016187">
    <property type="entry name" value="CTDL_fold"/>
</dbReference>
<dbReference type="Gene3D" id="3.40.390.10">
    <property type="entry name" value="Collagenase (Catalytic Domain)"/>
    <property type="match status" value="1"/>
</dbReference>
<evidence type="ECO:0000259" key="10">
    <source>
        <dbReference type="PROSITE" id="PS50923"/>
    </source>
</evidence>
<evidence type="ECO:0000256" key="6">
    <source>
        <dbReference type="PROSITE-ProRule" id="PRU01211"/>
    </source>
</evidence>
<dbReference type="PROSITE" id="PS50070">
    <property type="entry name" value="KRINGLE_2"/>
    <property type="match status" value="1"/>
</dbReference>
<dbReference type="SUPFAM" id="SSF57440">
    <property type="entry name" value="Kringle-like"/>
    <property type="match status" value="1"/>
</dbReference>
<dbReference type="InterPro" id="IPR016186">
    <property type="entry name" value="C-type_lectin-like/link_sf"/>
</dbReference>
<keyword evidence="5" id="KW-0768">Sushi</keyword>
<gene>
    <name evidence="12" type="ORF">GSLYS_00020743001</name>
</gene>
<protein>
    <recommendedName>
        <fullName evidence="7">Metalloendopeptidase</fullName>
        <ecNumber evidence="7">3.4.24.-</ecNumber>
    </recommendedName>
</protein>
<dbReference type="SUPFAM" id="SSF56436">
    <property type="entry name" value="C-type lectin-like"/>
    <property type="match status" value="1"/>
</dbReference>
<dbReference type="InterPro" id="IPR001304">
    <property type="entry name" value="C-type_lectin-like"/>
</dbReference>
<dbReference type="Gene3D" id="2.40.20.10">
    <property type="entry name" value="Plasminogen Kringle 4"/>
    <property type="match status" value="1"/>
</dbReference>
<feature type="domain" description="Sushi" evidence="10">
    <location>
        <begin position="1028"/>
        <end position="1087"/>
    </location>
</feature>
<keyword evidence="6 7" id="KW-0862">Zinc</keyword>
<feature type="active site" evidence="6">
    <location>
        <position position="186"/>
    </location>
</feature>
<feature type="domain" description="Sushi" evidence="10">
    <location>
        <begin position="781"/>
        <end position="838"/>
    </location>
</feature>
<evidence type="ECO:0000256" key="7">
    <source>
        <dbReference type="RuleBase" id="RU361183"/>
    </source>
</evidence>
<evidence type="ECO:0000256" key="5">
    <source>
        <dbReference type="PROSITE-ProRule" id="PRU00302"/>
    </source>
</evidence>
<evidence type="ECO:0000259" key="11">
    <source>
        <dbReference type="PROSITE" id="PS51864"/>
    </source>
</evidence>
<dbReference type="PANTHER" id="PTHR10127:SF850">
    <property type="entry name" value="METALLOENDOPEPTIDASE"/>
    <property type="match status" value="1"/>
</dbReference>
<feature type="binding site" evidence="6">
    <location>
        <position position="185"/>
    </location>
    <ligand>
        <name>Zn(2+)</name>
        <dbReference type="ChEBI" id="CHEBI:29105"/>
        <note>catalytic</note>
    </ligand>
</feature>
<dbReference type="SMART" id="SM00130">
    <property type="entry name" value="KR"/>
    <property type="match status" value="1"/>
</dbReference>
<dbReference type="InterPro" id="IPR000436">
    <property type="entry name" value="Sushi_SCR_CCP_dom"/>
</dbReference>
<evidence type="ECO:0000256" key="3">
    <source>
        <dbReference type="ARBA" id="ARBA00023157"/>
    </source>
</evidence>
<comment type="caution">
    <text evidence="4">Lacks conserved residue(s) required for the propagation of feature annotation.</text>
</comment>
<dbReference type="Gene3D" id="3.10.100.10">
    <property type="entry name" value="Mannose-Binding Protein A, subunit A"/>
    <property type="match status" value="1"/>
</dbReference>
<dbReference type="GO" id="GO:0004222">
    <property type="term" value="F:metalloendopeptidase activity"/>
    <property type="evidence" value="ECO:0007669"/>
    <property type="project" value="UniProtKB-UniRule"/>
</dbReference>
<dbReference type="InterPro" id="IPR038178">
    <property type="entry name" value="Kringle_sf"/>
</dbReference>
<evidence type="ECO:0000259" key="8">
    <source>
        <dbReference type="PROSITE" id="PS50041"/>
    </source>
</evidence>
<feature type="domain" description="Peptidase M12A" evidence="11">
    <location>
        <begin position="81"/>
        <end position="291"/>
    </location>
</feature>
<accession>A0AAV2IK04</accession>
<keyword evidence="1 4" id="KW-0420">Kringle</keyword>
<dbReference type="InterPro" id="IPR035914">
    <property type="entry name" value="Sperma_CUB_dom_sf"/>
</dbReference>
<dbReference type="SMART" id="SM00032">
    <property type="entry name" value="CCP"/>
    <property type="match status" value="2"/>
</dbReference>
<dbReference type="SMART" id="SM00034">
    <property type="entry name" value="CLECT"/>
    <property type="match status" value="1"/>
</dbReference>
<dbReference type="PANTHER" id="PTHR10127">
    <property type="entry name" value="DISCOIDIN, CUB, EGF, LAMININ , AND ZINC METALLOPROTEASE DOMAIN CONTAINING"/>
    <property type="match status" value="1"/>
</dbReference>
<feature type="binding site" evidence="6">
    <location>
        <position position="195"/>
    </location>
    <ligand>
        <name>Zn(2+)</name>
        <dbReference type="ChEBI" id="CHEBI:29105"/>
        <note>catalytic</note>
    </ligand>
</feature>
<dbReference type="InterPro" id="IPR031569">
    <property type="entry name" value="ApeC"/>
</dbReference>
<feature type="chain" id="PRO_5043104521" description="Metalloendopeptidase" evidence="7">
    <location>
        <begin position="20"/>
        <end position="1246"/>
    </location>
</feature>
<keyword evidence="3" id="KW-1015">Disulfide bond</keyword>
<comment type="caution">
    <text evidence="12">The sequence shown here is derived from an EMBL/GenBank/DDBJ whole genome shotgun (WGS) entry which is preliminary data.</text>
</comment>
<keyword evidence="6 7" id="KW-0645">Protease</keyword>
<comment type="cofactor">
    <cofactor evidence="6 7">
        <name>Zn(2+)</name>
        <dbReference type="ChEBI" id="CHEBI:29105"/>
    </cofactor>
    <text evidence="6 7">Binds 1 zinc ion per subunit.</text>
</comment>
<sequence>MISTLCPAGLILLFSAVSGAVLLEEPLNSIRVGFGGANDPLVLTPETLPNKSDYKYTRLTRSSGPFTAHLVEAVNAGASKRAVYNATDKNWPHDIPYVIHKTFTGDVAAFRLALRFISSRVCVTFHDVTNTYDQNDPTWFAKNNYTSNSYVQISGGSGCFGSYGQGPGYGIQVVYPCNGFGINLHEMLHTLGVAHTQEGSIRDSYLSVNEEDIKSSLLYSYRKIKDPNLVNDYFDSDSIMMYGDSTWNKDGLETFTPLRDDMFHLGTQFSDENVVFFELSRVYRCNERFCNNDQTDCGPGYHTLVKGTCRCVCPDELDPAANCKSQINGPTSNLTWPNTPMVFYGDTKCPTGFDPTPGWLPLTATYTPRQAPVPVTYPIAGHTLSVPLCTKSTPLDPGDVDWWSWPLGGQFCFVKPVGVECGGPFENGALEFQTSSAVHPNGSIGDITINNTTVHAKFCCKNKEAVALTTDLPNGEPFRLIPTYHICPVVRGMRSTYSPFTFWTVSSKSIGPVPPLSYFYPNGFYHYQCYYQPPTYGCNEVFNLTSTNRSVTVLTPGFHAAREPNRRCFYGFNVPENARLRLTINELHLHDNDQFLVKKYHKWQNPYQVDNANPPYQLVSETDYLSLQFWASWEATTRKGVNFTVDLIPAEDECYAIDKKGADYFGNKSISETYEDCIPWAKATTCDDFPFDGLNGITLLESGNSCRNPNGALIQPWCYVFVRGSVCHRRYCDVCNIKSPVDMIKNCAALKSTIPDFCNTAVERFGCFKTCGFPAQYHSPANCSAPSLPPDVIVNGGLRTLYAEGEVINITCSSSGALINEIRCTSDGWSGQAFGCNGCPENWIPYGDRCFNYSVSGLTRREAAAICRSHDPTGTLFEVRSLADQQMIRKFKSSLGANYGHDNWISGELESEYGQWIMDSGDTMTYFNWSTTAETTRMSFNCIQLIAEYEADYNQGGWTTLPCDGKHVAPYVCQVDNSVSSVCNDRVRTCADVIAAFPGFCRVGRSSASAVRYCRKSCGRCQVSNGGAKCSDLGSSTLTRTSSQVTVSVGQVMTFTCKPNLYHVGGDLTRACSYRGHLLGAEPVCQAAPVAVDIKVDMLRRRRETLPERLAILLDHDGYRIPFAGKITKWYYFCEKSGTLDLLVYRHSGGSYQYVGSNSVLCEPGWIRTHNVPVPQQIHVVKDDVFGAYSLNRTTLSISDCDDAAEKTFLLPAMNATTLSELTSTTGHVFTGHRCAVPSLAVRVEP</sequence>
<dbReference type="Pfam" id="PF01400">
    <property type="entry name" value="Astacin"/>
    <property type="match status" value="1"/>
</dbReference>
<name>A0AAV2IK04_LYMST</name>
<dbReference type="PROSITE" id="PS50041">
    <property type="entry name" value="C_TYPE_LECTIN_2"/>
    <property type="match status" value="1"/>
</dbReference>
<dbReference type="Proteomes" id="UP001497497">
    <property type="component" value="Unassembled WGS sequence"/>
</dbReference>
<evidence type="ECO:0000256" key="2">
    <source>
        <dbReference type="ARBA" id="ARBA00022729"/>
    </source>
</evidence>
<dbReference type="SUPFAM" id="SSF55486">
    <property type="entry name" value="Metalloproteases ('zincins'), catalytic domain"/>
    <property type="match status" value="1"/>
</dbReference>
<feature type="domain" description="Kringle" evidence="9">
    <location>
        <begin position="655"/>
        <end position="747"/>
    </location>
</feature>
<feature type="domain" description="C-type lectin" evidence="8">
    <location>
        <begin position="846"/>
        <end position="964"/>
    </location>
</feature>
<keyword evidence="6 7" id="KW-0479">Metal-binding</keyword>
<keyword evidence="6 7" id="KW-0482">Metalloprotease</keyword>
<dbReference type="InterPro" id="IPR013806">
    <property type="entry name" value="Kringle-like"/>
</dbReference>
<evidence type="ECO:0000256" key="1">
    <source>
        <dbReference type="ARBA" id="ARBA00022572"/>
    </source>
</evidence>
<dbReference type="PROSITE" id="PS50923">
    <property type="entry name" value="SUSHI"/>
    <property type="match status" value="2"/>
</dbReference>
<dbReference type="EMBL" id="CAXITT010000974">
    <property type="protein sequence ID" value="CAL1547418.1"/>
    <property type="molecule type" value="Genomic_DNA"/>
</dbReference>
<reference evidence="12 13" key="1">
    <citation type="submission" date="2024-04" db="EMBL/GenBank/DDBJ databases">
        <authorList>
            <consortium name="Genoscope - CEA"/>
            <person name="William W."/>
        </authorList>
    </citation>
    <scope>NUCLEOTIDE SEQUENCE [LARGE SCALE GENOMIC DNA]</scope>
</reference>
<dbReference type="Pfam" id="PF16977">
    <property type="entry name" value="ApeC"/>
    <property type="match status" value="1"/>
</dbReference>
<dbReference type="PRINTS" id="PR00480">
    <property type="entry name" value="ASTACIN"/>
</dbReference>
<proteinExistence type="predicted"/>